<dbReference type="InParanoid" id="A0A165KN61"/>
<proteinExistence type="predicted"/>
<evidence type="ECO:0000256" key="1">
    <source>
        <dbReference type="SAM" id="MobiDB-lite"/>
    </source>
</evidence>
<reference evidence="2 3" key="1">
    <citation type="journal article" date="2016" name="Mol. Biol. Evol.">
        <title>Comparative Genomics of Early-Diverging Mushroom-Forming Fungi Provides Insights into the Origins of Lignocellulose Decay Capabilities.</title>
        <authorList>
            <person name="Nagy L.G."/>
            <person name="Riley R."/>
            <person name="Tritt A."/>
            <person name="Adam C."/>
            <person name="Daum C."/>
            <person name="Floudas D."/>
            <person name="Sun H."/>
            <person name="Yadav J.S."/>
            <person name="Pangilinan J."/>
            <person name="Larsson K.H."/>
            <person name="Matsuura K."/>
            <person name="Barry K."/>
            <person name="Labutti K."/>
            <person name="Kuo R."/>
            <person name="Ohm R.A."/>
            <person name="Bhattacharya S.S."/>
            <person name="Shirouzu T."/>
            <person name="Yoshinaga Y."/>
            <person name="Martin F.M."/>
            <person name="Grigoriev I.V."/>
            <person name="Hibbett D.S."/>
        </authorList>
    </citation>
    <scope>NUCLEOTIDE SEQUENCE [LARGE SCALE GENOMIC DNA]</scope>
    <source>
        <strain evidence="2 3">HHB12029</strain>
    </source>
</reference>
<evidence type="ECO:0000313" key="3">
    <source>
        <dbReference type="Proteomes" id="UP000077266"/>
    </source>
</evidence>
<dbReference type="AlphaFoldDB" id="A0A165KN61"/>
<sequence>MCQKSLKAAQVGRHMSKTARRLQLIRYRLDATLLEFHDVGLSSRCQRHLHEACMSRTIGTRAGRASRRAREPSSFDNRESERHAHQRVASGPSAQREHSNSGARR</sequence>
<dbReference type="Proteomes" id="UP000077266">
    <property type="component" value="Unassembled WGS sequence"/>
</dbReference>
<organism evidence="2 3">
    <name type="scientific">Exidia glandulosa HHB12029</name>
    <dbReference type="NCBI Taxonomy" id="1314781"/>
    <lineage>
        <taxon>Eukaryota</taxon>
        <taxon>Fungi</taxon>
        <taxon>Dikarya</taxon>
        <taxon>Basidiomycota</taxon>
        <taxon>Agaricomycotina</taxon>
        <taxon>Agaricomycetes</taxon>
        <taxon>Auriculariales</taxon>
        <taxon>Exidiaceae</taxon>
        <taxon>Exidia</taxon>
    </lineage>
</organism>
<keyword evidence="3" id="KW-1185">Reference proteome</keyword>
<accession>A0A165KN61</accession>
<name>A0A165KN61_EXIGL</name>
<gene>
    <name evidence="2" type="ORF">EXIGLDRAFT_410418</name>
</gene>
<feature type="compositionally biased region" description="Basic and acidic residues" evidence="1">
    <location>
        <begin position="68"/>
        <end position="83"/>
    </location>
</feature>
<evidence type="ECO:0000313" key="2">
    <source>
        <dbReference type="EMBL" id="KZV96601.1"/>
    </source>
</evidence>
<feature type="region of interest" description="Disordered" evidence="1">
    <location>
        <begin position="57"/>
        <end position="105"/>
    </location>
</feature>
<dbReference type="EMBL" id="KV425940">
    <property type="protein sequence ID" value="KZV96601.1"/>
    <property type="molecule type" value="Genomic_DNA"/>
</dbReference>
<protein>
    <submittedName>
        <fullName evidence="2">Uncharacterized protein</fullName>
    </submittedName>
</protein>